<dbReference type="EMBL" id="LECT01000001">
    <property type="protein sequence ID" value="KLU07878.1"/>
    <property type="molecule type" value="Genomic_DNA"/>
</dbReference>
<evidence type="ECO:0000313" key="2">
    <source>
        <dbReference type="Proteomes" id="UP000036367"/>
    </source>
</evidence>
<protein>
    <submittedName>
        <fullName evidence="1">Uncharacterized protein</fullName>
    </submittedName>
</protein>
<gene>
    <name evidence="1" type="ORF">RISK_000057</name>
</gene>
<organism evidence="1 2">
    <name type="scientific">Rhodopirellula islandica</name>
    <dbReference type="NCBI Taxonomy" id="595434"/>
    <lineage>
        <taxon>Bacteria</taxon>
        <taxon>Pseudomonadati</taxon>
        <taxon>Planctomycetota</taxon>
        <taxon>Planctomycetia</taxon>
        <taxon>Pirellulales</taxon>
        <taxon>Pirellulaceae</taxon>
        <taxon>Rhodopirellula</taxon>
    </lineage>
</organism>
<comment type="caution">
    <text evidence="1">The sequence shown here is derived from an EMBL/GenBank/DDBJ whole genome shotgun (WGS) entry which is preliminary data.</text>
</comment>
<accession>A0A0J1BN37</accession>
<dbReference type="PATRIC" id="fig|595434.4.peg.56"/>
<reference evidence="1" key="1">
    <citation type="submission" date="2015-05" db="EMBL/GenBank/DDBJ databases">
        <title>Permanent draft genome of Rhodopirellula islandicus K833.</title>
        <authorList>
            <person name="Kizina J."/>
            <person name="Richter M."/>
            <person name="Glockner F.O."/>
            <person name="Harder J."/>
        </authorList>
    </citation>
    <scope>NUCLEOTIDE SEQUENCE [LARGE SCALE GENOMIC DNA]</scope>
    <source>
        <strain evidence="1">K833</strain>
    </source>
</reference>
<dbReference type="Proteomes" id="UP000036367">
    <property type="component" value="Unassembled WGS sequence"/>
</dbReference>
<sequence>MKTPRSGQKRLRDSGKIHRCLVGVCRLQWKSPTMGLSRNFNLLVDLSGRFRTGVVSKLGNAVSLYSLR</sequence>
<name>A0A0J1BN37_RHOIS</name>
<evidence type="ECO:0000313" key="1">
    <source>
        <dbReference type="EMBL" id="KLU07878.1"/>
    </source>
</evidence>
<dbReference type="AlphaFoldDB" id="A0A0J1BN37"/>
<proteinExistence type="predicted"/>
<keyword evidence="2" id="KW-1185">Reference proteome</keyword>
<dbReference type="STRING" id="595434.RISK_000057"/>